<protein>
    <recommendedName>
        <fullName evidence="5">Transferrin-binding protein B C-lobe/N-lobe beta barrel domain-containing protein</fullName>
    </recommendedName>
</protein>
<organism evidence="3 4">
    <name type="scientific">Alteraurantiacibacter aquimixticola</name>
    <dbReference type="NCBI Taxonomy" id="2489173"/>
    <lineage>
        <taxon>Bacteria</taxon>
        <taxon>Pseudomonadati</taxon>
        <taxon>Pseudomonadota</taxon>
        <taxon>Alphaproteobacteria</taxon>
        <taxon>Sphingomonadales</taxon>
        <taxon>Erythrobacteraceae</taxon>
        <taxon>Alteraurantiacibacter</taxon>
    </lineage>
</organism>
<reference evidence="3 4" key="1">
    <citation type="submission" date="2019-04" db="EMBL/GenBank/DDBJ databases">
        <title>Altererythrobacter aquimixticola sp. nov., isolated from sediment of junction between the ocean and a freshwater spring.</title>
        <authorList>
            <person name="Yoon J.-H."/>
        </authorList>
    </citation>
    <scope>NUCLEOTIDE SEQUENCE [LARGE SCALE GENOMIC DNA]</scope>
    <source>
        <strain evidence="3 4">SSKS-13</strain>
    </source>
</reference>
<evidence type="ECO:0000256" key="2">
    <source>
        <dbReference type="SAM" id="SignalP"/>
    </source>
</evidence>
<dbReference type="PROSITE" id="PS51257">
    <property type="entry name" value="PROKAR_LIPOPROTEIN"/>
    <property type="match status" value="1"/>
</dbReference>
<comment type="caution">
    <text evidence="3">The sequence shown here is derived from an EMBL/GenBank/DDBJ whole genome shotgun (WGS) entry which is preliminary data.</text>
</comment>
<dbReference type="Gene3D" id="2.40.160.90">
    <property type="match status" value="2"/>
</dbReference>
<evidence type="ECO:0000313" key="3">
    <source>
        <dbReference type="EMBL" id="TIX49501.1"/>
    </source>
</evidence>
<name>A0A4T3EYA0_9SPHN</name>
<dbReference type="AlphaFoldDB" id="A0A4T3EYA0"/>
<accession>A0A4T3EYA0</accession>
<evidence type="ECO:0000313" key="4">
    <source>
        <dbReference type="Proteomes" id="UP000309389"/>
    </source>
</evidence>
<dbReference type="RefSeq" id="WP_136693978.1">
    <property type="nucleotide sequence ID" value="NZ_SSHH01000003.1"/>
</dbReference>
<feature type="compositionally biased region" description="Pro residues" evidence="1">
    <location>
        <begin position="31"/>
        <end position="41"/>
    </location>
</feature>
<dbReference type="SUPFAM" id="SSF56925">
    <property type="entry name" value="OMPA-like"/>
    <property type="match status" value="2"/>
</dbReference>
<feature type="chain" id="PRO_5020273565" description="Transferrin-binding protein B C-lobe/N-lobe beta barrel domain-containing protein" evidence="2">
    <location>
        <begin position="18"/>
        <end position="613"/>
    </location>
</feature>
<keyword evidence="4" id="KW-1185">Reference proteome</keyword>
<evidence type="ECO:0000256" key="1">
    <source>
        <dbReference type="SAM" id="MobiDB-lite"/>
    </source>
</evidence>
<dbReference type="OrthoDB" id="7529687at2"/>
<gene>
    <name evidence="3" type="ORF">E5222_11680</name>
</gene>
<dbReference type="EMBL" id="SSHH01000003">
    <property type="protein sequence ID" value="TIX49501.1"/>
    <property type="molecule type" value="Genomic_DNA"/>
</dbReference>
<dbReference type="InterPro" id="IPR011250">
    <property type="entry name" value="OMP/PagP_B-barrel"/>
</dbReference>
<feature type="signal peptide" evidence="2">
    <location>
        <begin position="1"/>
        <end position="17"/>
    </location>
</feature>
<proteinExistence type="predicted"/>
<feature type="region of interest" description="Disordered" evidence="1">
    <location>
        <begin position="23"/>
        <end position="58"/>
    </location>
</feature>
<evidence type="ECO:0008006" key="5">
    <source>
        <dbReference type="Google" id="ProtNLM"/>
    </source>
</evidence>
<dbReference type="Proteomes" id="UP000309389">
    <property type="component" value="Unassembled WGS sequence"/>
</dbReference>
<keyword evidence="2" id="KW-0732">Signal</keyword>
<sequence>MKYDNLLAASLAAALVAACGGGSSGGGISSTPPPPAAPTPSPTSTSAPTPTPTNSNVGNLVADEAFSTLSSGSDISLSVIDAEVGGASVEDRKVAISYDASTDGYTVSLGGQGSTFTSAGIIEQGEYPGTTRYYTESGNSSEFLTISTRGYSQNSANQYVALGYWQRNVLNGVQQETEFDTFVFGFPASSSAVPVSGLGSYTIDIFGALSVVGTEARALSGSGLLELDFGTGAWRVRTTLGEFPLADYGYLSGGSLKFNADGFVTSNRRLDGIFTYTNLDGDFVSGDVSGQFYGPAAQEVGAAFSGGTGTGAVLNGAFTGKRDNQSRAGTLALTNIQGDTVVSGYLAEALGTIQDDLTPAFRGFYGNTYTERPFTRIHFQQDGTINVQLDGALVASIEPGELVSSDGAYDVYETTTTSAFGTAGLPLTARIFKPGTANPEVQLTYSSFGILEQEISGSDYLQQVRRYFTYGFDTPEGHMNVRSGSASYSGIAVGTTTNSSGLAIDVDGTSSFVVNFSSDSYSGMLDLQADDGGTIVDLGTFEFASTITNGIMDAANFDYPTALSASVQSLNTIIPVFYGPDGSEIVAPFSILRGPPNAIGTTTITGVAVAIED</sequence>